<feature type="transmembrane region" description="Helical" evidence="2">
    <location>
        <begin position="55"/>
        <end position="77"/>
    </location>
</feature>
<organism evidence="3 4">
    <name type="scientific">Microbacterium terrae</name>
    <dbReference type="NCBI Taxonomy" id="69369"/>
    <lineage>
        <taxon>Bacteria</taxon>
        <taxon>Bacillati</taxon>
        <taxon>Actinomycetota</taxon>
        <taxon>Actinomycetes</taxon>
        <taxon>Micrococcales</taxon>
        <taxon>Microbacteriaceae</taxon>
        <taxon>Microbacterium</taxon>
    </lineage>
</organism>
<dbReference type="OrthoDB" id="5141757at2"/>
<dbReference type="Proteomes" id="UP000033956">
    <property type="component" value="Unassembled WGS sequence"/>
</dbReference>
<proteinExistence type="predicted"/>
<feature type="region of interest" description="Disordered" evidence="1">
    <location>
        <begin position="307"/>
        <end position="326"/>
    </location>
</feature>
<accession>A0A0M2H2Q5</accession>
<sequence>MSHAEQHLETLKRSYLYLRISLVGVVAAIFLAIAFTPSGFKPEDADILRSISHYYYSPARIVFTAALCAAALALVVISGSGVQSRLLDYAALLAPLIAIVPTRTLRGEVGPEAEVGACVTGWPSGLDCIPADQLAYVSVGFWVWVTLVAVILVAAFVLGVWRDVRAGQVQSWWYWIIFVIGTATLALYLVLWWSPWSPIAQEGLQMWGHLIAAGTFFIVIMIVTVMEAVRQWFGDDTVYPAFLSRRTYAVIYTLLAVAFVGDIIAAVVLLIRGASVDIGDAVFIVEVIGLVTFAVFWAVQTLEHAHDADGWSTPPPPSTWSASAAA</sequence>
<dbReference type="PATRIC" id="fig|92835.4.peg.2817"/>
<name>A0A0M2H2Q5_9MICO</name>
<feature type="transmembrane region" description="Helical" evidence="2">
    <location>
        <begin position="250"/>
        <end position="275"/>
    </location>
</feature>
<dbReference type="EMBL" id="JYIZ01000055">
    <property type="protein sequence ID" value="KJL38507.1"/>
    <property type="molecule type" value="Genomic_DNA"/>
</dbReference>
<feature type="transmembrane region" description="Helical" evidence="2">
    <location>
        <begin position="141"/>
        <end position="161"/>
    </location>
</feature>
<protein>
    <submittedName>
        <fullName evidence="3">Uncharacterized protein</fullName>
    </submittedName>
</protein>
<feature type="transmembrane region" description="Helical" evidence="2">
    <location>
        <begin position="281"/>
        <end position="299"/>
    </location>
</feature>
<keyword evidence="4" id="KW-1185">Reference proteome</keyword>
<feature type="transmembrane region" description="Helical" evidence="2">
    <location>
        <begin position="173"/>
        <end position="194"/>
    </location>
</feature>
<evidence type="ECO:0000313" key="4">
    <source>
        <dbReference type="Proteomes" id="UP000033956"/>
    </source>
</evidence>
<evidence type="ECO:0000256" key="1">
    <source>
        <dbReference type="SAM" id="MobiDB-lite"/>
    </source>
</evidence>
<comment type="caution">
    <text evidence="3">The sequence shown here is derived from an EMBL/GenBank/DDBJ whole genome shotgun (WGS) entry which is preliminary data.</text>
</comment>
<evidence type="ECO:0000256" key="2">
    <source>
        <dbReference type="SAM" id="Phobius"/>
    </source>
</evidence>
<dbReference type="AlphaFoldDB" id="A0A0M2H2Q5"/>
<dbReference type="STRING" id="92835.RS81_02781"/>
<dbReference type="RefSeq" id="WP_052682597.1">
    <property type="nucleotide sequence ID" value="NZ_BAAAUP010000003.1"/>
</dbReference>
<keyword evidence="2" id="KW-0472">Membrane</keyword>
<reference evidence="3 4" key="1">
    <citation type="submission" date="2015-02" db="EMBL/GenBank/DDBJ databases">
        <title>Draft genome sequences of ten Microbacterium spp. with emphasis on heavy metal contaminated environments.</title>
        <authorList>
            <person name="Corretto E."/>
        </authorList>
    </citation>
    <scope>NUCLEOTIDE SEQUENCE [LARGE SCALE GENOMIC DNA]</scope>
    <source>
        <strain evidence="3 4">DSM 12510</strain>
    </source>
</reference>
<feature type="transmembrane region" description="Helical" evidence="2">
    <location>
        <begin position="16"/>
        <end position="35"/>
    </location>
</feature>
<gene>
    <name evidence="3" type="ORF">RS81_02781</name>
</gene>
<feature type="transmembrane region" description="Helical" evidence="2">
    <location>
        <begin position="206"/>
        <end position="229"/>
    </location>
</feature>
<keyword evidence="2" id="KW-0812">Transmembrane</keyword>
<keyword evidence="2" id="KW-1133">Transmembrane helix</keyword>
<evidence type="ECO:0000313" key="3">
    <source>
        <dbReference type="EMBL" id="KJL38507.1"/>
    </source>
</evidence>